<proteinExistence type="predicted"/>
<name>A0A8J2SDB0_9CRUS</name>
<sequence>MCKESFVLGSGNKPLEQIRNRLTERNKYLLPTSADGLILSHAKDFYAQAELME</sequence>
<protein>
    <submittedName>
        <fullName evidence="1">Uncharacterized protein</fullName>
    </submittedName>
</protein>
<reference evidence="1" key="1">
    <citation type="submission" date="2021-11" db="EMBL/GenBank/DDBJ databases">
        <authorList>
            <person name="Schell T."/>
        </authorList>
    </citation>
    <scope>NUCLEOTIDE SEQUENCE</scope>
    <source>
        <strain evidence="1">M5</strain>
    </source>
</reference>
<keyword evidence="2" id="KW-1185">Reference proteome</keyword>
<dbReference type="AlphaFoldDB" id="A0A8J2SDB0"/>
<evidence type="ECO:0000313" key="1">
    <source>
        <dbReference type="EMBL" id="CAH0113405.1"/>
    </source>
</evidence>
<dbReference type="Proteomes" id="UP000789390">
    <property type="component" value="Unassembled WGS sequence"/>
</dbReference>
<comment type="caution">
    <text evidence="1">The sequence shown here is derived from an EMBL/GenBank/DDBJ whole genome shotgun (WGS) entry which is preliminary data.</text>
</comment>
<dbReference type="EMBL" id="CAKKLH010000339">
    <property type="protein sequence ID" value="CAH0113405.1"/>
    <property type="molecule type" value="Genomic_DNA"/>
</dbReference>
<accession>A0A8J2SDB0</accession>
<gene>
    <name evidence="1" type="ORF">DGAL_LOCUS17301</name>
</gene>
<evidence type="ECO:0000313" key="2">
    <source>
        <dbReference type="Proteomes" id="UP000789390"/>
    </source>
</evidence>
<organism evidence="1 2">
    <name type="scientific">Daphnia galeata</name>
    <dbReference type="NCBI Taxonomy" id="27404"/>
    <lineage>
        <taxon>Eukaryota</taxon>
        <taxon>Metazoa</taxon>
        <taxon>Ecdysozoa</taxon>
        <taxon>Arthropoda</taxon>
        <taxon>Crustacea</taxon>
        <taxon>Branchiopoda</taxon>
        <taxon>Diplostraca</taxon>
        <taxon>Cladocera</taxon>
        <taxon>Anomopoda</taxon>
        <taxon>Daphniidae</taxon>
        <taxon>Daphnia</taxon>
    </lineage>
</organism>